<keyword evidence="3" id="KW-1185">Reference proteome</keyword>
<reference evidence="2 3" key="1">
    <citation type="submission" date="2019-10" db="EMBL/GenBank/DDBJ databases">
        <authorList>
            <person name="Dong K."/>
        </authorList>
    </citation>
    <scope>NUCLEOTIDE SEQUENCE [LARGE SCALE GENOMIC DNA]</scope>
    <source>
        <strain evidence="3">dk386</strain>
    </source>
</reference>
<proteinExistence type="predicted"/>
<evidence type="ECO:0008006" key="4">
    <source>
        <dbReference type="Google" id="ProtNLM"/>
    </source>
</evidence>
<protein>
    <recommendedName>
        <fullName evidence="4">DUF2570 domain-containing protein</fullName>
    </recommendedName>
</protein>
<gene>
    <name evidence="2" type="ORF">GFH30_06500</name>
</gene>
<evidence type="ECO:0000256" key="1">
    <source>
        <dbReference type="SAM" id="Phobius"/>
    </source>
</evidence>
<evidence type="ECO:0000313" key="3">
    <source>
        <dbReference type="Proteomes" id="UP000327478"/>
    </source>
</evidence>
<organism evidence="2 3">
    <name type="scientific">Acinetobacter wanghuae</name>
    <dbReference type="NCBI Taxonomy" id="2662362"/>
    <lineage>
        <taxon>Bacteria</taxon>
        <taxon>Pseudomonadati</taxon>
        <taxon>Pseudomonadota</taxon>
        <taxon>Gammaproteobacteria</taxon>
        <taxon>Moraxellales</taxon>
        <taxon>Moraxellaceae</taxon>
        <taxon>Acinetobacter</taxon>
    </lineage>
</organism>
<sequence>MIKTFIAKFYEAVIIVLTAFLLLALIGFGVQTWRASHWKAKFNSADAACVERINKVNSAYQSTIDAWRAKVFIVENELEAERNNIKVEFRDIKHETQKVTTNIIYRDCKLDDAGMSIAERARIAANTRKPP</sequence>
<evidence type="ECO:0000313" key="2">
    <source>
        <dbReference type="EMBL" id="QGA11059.1"/>
    </source>
</evidence>
<dbReference type="RefSeq" id="WP_153371454.1">
    <property type="nucleotide sequence ID" value="NZ_CP045650.1"/>
</dbReference>
<name>A0ABX6D0M6_9GAMM</name>
<dbReference type="Proteomes" id="UP000327478">
    <property type="component" value="Chromosome"/>
</dbReference>
<keyword evidence="1" id="KW-0472">Membrane</keyword>
<keyword evidence="1" id="KW-0812">Transmembrane</keyword>
<feature type="transmembrane region" description="Helical" evidence="1">
    <location>
        <begin position="12"/>
        <end position="33"/>
    </location>
</feature>
<accession>A0ABX6D0M6</accession>
<dbReference type="EMBL" id="CP045650">
    <property type="protein sequence ID" value="QGA11059.1"/>
    <property type="molecule type" value="Genomic_DNA"/>
</dbReference>
<keyword evidence="1" id="KW-1133">Transmembrane helix</keyword>